<organism evidence="3 4">
    <name type="scientific">Jimgerdemannia flammicorona</name>
    <dbReference type="NCBI Taxonomy" id="994334"/>
    <lineage>
        <taxon>Eukaryota</taxon>
        <taxon>Fungi</taxon>
        <taxon>Fungi incertae sedis</taxon>
        <taxon>Mucoromycota</taxon>
        <taxon>Mucoromycotina</taxon>
        <taxon>Endogonomycetes</taxon>
        <taxon>Endogonales</taxon>
        <taxon>Endogonaceae</taxon>
        <taxon>Jimgerdemannia</taxon>
    </lineage>
</organism>
<feature type="compositionally biased region" description="Basic and acidic residues" evidence="1">
    <location>
        <begin position="158"/>
        <end position="178"/>
    </location>
</feature>
<reference evidence="3 4" key="1">
    <citation type="journal article" date="2018" name="New Phytol.">
        <title>Phylogenomics of Endogonaceae and evolution of mycorrhizas within Mucoromycota.</title>
        <authorList>
            <person name="Chang Y."/>
            <person name="Desiro A."/>
            <person name="Na H."/>
            <person name="Sandor L."/>
            <person name="Lipzen A."/>
            <person name="Clum A."/>
            <person name="Barry K."/>
            <person name="Grigoriev I.V."/>
            <person name="Martin F.M."/>
            <person name="Stajich J.E."/>
            <person name="Smith M.E."/>
            <person name="Bonito G."/>
            <person name="Spatafora J.W."/>
        </authorList>
    </citation>
    <scope>NUCLEOTIDE SEQUENCE [LARGE SCALE GENOMIC DNA]</scope>
    <source>
        <strain evidence="3 4">AD002</strain>
    </source>
</reference>
<sequence>MNTLFLCCLFPDCDSEDPNLTLSGCLIQPNNGNPQNLVVAALADPDTGVSRIVINSNIKSNNQTWNLILVNRNPAPSPPNITNITSPNDPGTGLNAVTIATIVVGSIVFLMVISLVFIFYMQRKRRITTVHSRSDSSGGLESSPLEGSTNNTIAGVLKPHDPNEIEYKPEQFDPKPNS</sequence>
<dbReference type="AlphaFoldDB" id="A0A433QYR7"/>
<feature type="compositionally biased region" description="Low complexity" evidence="1">
    <location>
        <begin position="135"/>
        <end position="148"/>
    </location>
</feature>
<dbReference type="CDD" id="cd12087">
    <property type="entry name" value="TM_EGFR-like"/>
    <property type="match status" value="1"/>
</dbReference>
<evidence type="ECO:0000256" key="1">
    <source>
        <dbReference type="SAM" id="MobiDB-lite"/>
    </source>
</evidence>
<dbReference type="EMBL" id="RBNJ01000296">
    <property type="protein sequence ID" value="RUS34924.1"/>
    <property type="molecule type" value="Genomic_DNA"/>
</dbReference>
<evidence type="ECO:0000313" key="4">
    <source>
        <dbReference type="Proteomes" id="UP000274822"/>
    </source>
</evidence>
<comment type="caution">
    <text evidence="3">The sequence shown here is derived from an EMBL/GenBank/DDBJ whole genome shotgun (WGS) entry which is preliminary data.</text>
</comment>
<keyword evidence="2" id="KW-0472">Membrane</keyword>
<keyword evidence="4" id="KW-1185">Reference proteome</keyword>
<evidence type="ECO:0000313" key="3">
    <source>
        <dbReference type="EMBL" id="RUS34924.1"/>
    </source>
</evidence>
<keyword evidence="2" id="KW-0812">Transmembrane</keyword>
<keyword evidence="2" id="KW-1133">Transmembrane helix</keyword>
<proteinExistence type="predicted"/>
<evidence type="ECO:0000256" key="2">
    <source>
        <dbReference type="SAM" id="Phobius"/>
    </source>
</evidence>
<name>A0A433QYR7_9FUNG</name>
<dbReference type="Proteomes" id="UP000274822">
    <property type="component" value="Unassembled WGS sequence"/>
</dbReference>
<accession>A0A433QYR7</accession>
<feature type="region of interest" description="Disordered" evidence="1">
    <location>
        <begin position="130"/>
        <end position="178"/>
    </location>
</feature>
<protein>
    <submittedName>
        <fullName evidence="3">Uncharacterized protein</fullName>
    </submittedName>
</protein>
<gene>
    <name evidence="3" type="ORF">BC938DRAFT_477814</name>
</gene>
<feature type="transmembrane region" description="Helical" evidence="2">
    <location>
        <begin position="96"/>
        <end position="120"/>
    </location>
</feature>